<name>A0A1H4UL47_9ACTN</name>
<gene>
    <name evidence="2" type="ORF">SAMN04489844_2797</name>
</gene>
<dbReference type="Proteomes" id="UP000198742">
    <property type="component" value="Unassembled WGS sequence"/>
</dbReference>
<feature type="region of interest" description="Disordered" evidence="1">
    <location>
        <begin position="24"/>
        <end position="57"/>
    </location>
</feature>
<evidence type="ECO:0000313" key="2">
    <source>
        <dbReference type="EMBL" id="SEC69486.1"/>
    </source>
</evidence>
<keyword evidence="3" id="KW-1185">Reference proteome</keyword>
<evidence type="ECO:0000256" key="1">
    <source>
        <dbReference type="SAM" id="MobiDB-lite"/>
    </source>
</evidence>
<dbReference type="AlphaFoldDB" id="A0A1H4UL47"/>
<dbReference type="EMBL" id="FNRT01000002">
    <property type="protein sequence ID" value="SEC69486.1"/>
    <property type="molecule type" value="Genomic_DNA"/>
</dbReference>
<sequence>MIGVAGGMGRRDDPERETLAQRVANTRARQAGQQPAPAVEVEPNEERPPPPVKHAWYDGPRGRQAVLLLAWRNIQGRYDGRICVAVPDDGGWAIVEMWVDGAMLSPA</sequence>
<reference evidence="3" key="1">
    <citation type="submission" date="2016-10" db="EMBL/GenBank/DDBJ databases">
        <authorList>
            <person name="Varghese N."/>
            <person name="Submissions S."/>
        </authorList>
    </citation>
    <scope>NUCLEOTIDE SEQUENCE [LARGE SCALE GENOMIC DNA]</scope>
    <source>
        <strain evidence="3">DSM 22017</strain>
    </source>
</reference>
<proteinExistence type="predicted"/>
<organism evidence="2 3">
    <name type="scientific">Nocardioides exalbidus</name>
    <dbReference type="NCBI Taxonomy" id="402596"/>
    <lineage>
        <taxon>Bacteria</taxon>
        <taxon>Bacillati</taxon>
        <taxon>Actinomycetota</taxon>
        <taxon>Actinomycetes</taxon>
        <taxon>Propionibacteriales</taxon>
        <taxon>Nocardioidaceae</taxon>
        <taxon>Nocardioides</taxon>
    </lineage>
</organism>
<accession>A0A1H4UL47</accession>
<feature type="compositionally biased region" description="Low complexity" evidence="1">
    <location>
        <begin position="27"/>
        <end position="41"/>
    </location>
</feature>
<evidence type="ECO:0000313" key="3">
    <source>
        <dbReference type="Proteomes" id="UP000198742"/>
    </source>
</evidence>
<protein>
    <submittedName>
        <fullName evidence="2">Uncharacterized protein</fullName>
    </submittedName>
</protein>